<dbReference type="EMBL" id="BKBQ01000020">
    <property type="protein sequence ID" value="GEQ54568.1"/>
    <property type="molecule type" value="Genomic_DNA"/>
</dbReference>
<evidence type="ECO:0000256" key="1">
    <source>
        <dbReference type="ARBA" id="ARBA00022917"/>
    </source>
</evidence>
<dbReference type="Proteomes" id="UP000886607">
    <property type="component" value="Unassembled WGS sequence"/>
</dbReference>
<gene>
    <name evidence="3" type="ORF">TK11N_14390</name>
    <name evidence="4" type="ORF">TK2N_14120</name>
</gene>
<dbReference type="EMBL" id="BKBO01000021">
    <property type="protein sequence ID" value="GEQ49587.1"/>
    <property type="molecule type" value="Genomic_DNA"/>
</dbReference>
<keyword evidence="6" id="KW-1185">Reference proteome</keyword>
<dbReference type="GO" id="GO:0006412">
    <property type="term" value="P:translation"/>
    <property type="evidence" value="ECO:0007669"/>
    <property type="project" value="UniProtKB-KW"/>
</dbReference>
<dbReference type="GO" id="GO:0002161">
    <property type="term" value="F:aminoacyl-tRNA deacylase activity"/>
    <property type="evidence" value="ECO:0007669"/>
    <property type="project" value="InterPro"/>
</dbReference>
<dbReference type="Gene3D" id="3.90.960.10">
    <property type="entry name" value="YbaK/aminoacyl-tRNA synthetase-associated domain"/>
    <property type="match status" value="1"/>
</dbReference>
<dbReference type="InterPro" id="IPR036754">
    <property type="entry name" value="YbaK/aa-tRNA-synt-asso_dom_sf"/>
</dbReference>
<comment type="caution">
    <text evidence="4">The sequence shown here is derived from an EMBL/GenBank/DDBJ whole genome shotgun (WGS) entry which is preliminary data.</text>
</comment>
<reference evidence="4" key="1">
    <citation type="submission" date="2019-08" db="EMBL/GenBank/DDBJ databases">
        <authorList>
            <person name="Ishikawa M."/>
            <person name="Suzuki T."/>
            <person name="Matsutani M."/>
        </authorList>
    </citation>
    <scope>NUCLEOTIDE SEQUENCE</scope>
    <source>
        <strain evidence="4">7C1</strain>
        <strain evidence="3">8C4</strain>
    </source>
</reference>
<evidence type="ECO:0000313" key="4">
    <source>
        <dbReference type="EMBL" id="GEQ54568.1"/>
    </source>
</evidence>
<dbReference type="SUPFAM" id="SSF55826">
    <property type="entry name" value="YbaK/ProRS associated domain"/>
    <property type="match status" value="1"/>
</dbReference>
<dbReference type="Pfam" id="PF04073">
    <property type="entry name" value="tRNA_edit"/>
    <property type="match status" value="1"/>
</dbReference>
<evidence type="ECO:0000313" key="3">
    <source>
        <dbReference type="EMBL" id="GEQ49587.1"/>
    </source>
</evidence>
<keyword evidence="1" id="KW-0648">Protein biosynthesis</keyword>
<reference evidence="4" key="2">
    <citation type="journal article" date="2020" name="Int. Dairy J.">
        <title>Lactic acid bacterial diversity in Brie cheese focusing on salt concentration and pH of isolation medium and characterisation of halophilic and alkaliphilic lactic acid bacterial isolates.</title>
        <authorList>
            <person name="Unno R."/>
            <person name="Matsutani M."/>
            <person name="Suzuki T."/>
            <person name="Kodama K."/>
            <person name="Matsushita H."/>
            <person name="Yamasato K."/>
            <person name="Koizumi Y."/>
            <person name="Ishikawa M."/>
        </authorList>
    </citation>
    <scope>NUCLEOTIDE SEQUENCE</scope>
    <source>
        <strain evidence="4">7C1</strain>
        <strain evidence="3">8C4</strain>
    </source>
</reference>
<dbReference type="InterPro" id="IPR007214">
    <property type="entry name" value="YbaK/aa-tRNA-synth-assoc-dom"/>
</dbReference>
<dbReference type="Proteomes" id="UP000886597">
    <property type="component" value="Unassembled WGS sequence"/>
</dbReference>
<dbReference type="AlphaFoldDB" id="A0AAN4UBX3"/>
<evidence type="ECO:0000313" key="5">
    <source>
        <dbReference type="Proteomes" id="UP000886597"/>
    </source>
</evidence>
<evidence type="ECO:0000259" key="2">
    <source>
        <dbReference type="Pfam" id="PF04073"/>
    </source>
</evidence>
<sequence>MRNLEATLKKAGIYYELYHHREIFSNEGALLVKSEQGFSETETKSLFLKGKDERYFIFFTFTTKQANFKKIRQLVGQRLKIIPANDMQQITGQKSGAFSPFSYDQSVSMIVVEELLS</sequence>
<evidence type="ECO:0000313" key="6">
    <source>
        <dbReference type="Proteomes" id="UP000886607"/>
    </source>
</evidence>
<accession>A0AAN4UBX3</accession>
<proteinExistence type="predicted"/>
<organism evidence="4 5">
    <name type="scientific">Tetragenococcus koreensis</name>
    <dbReference type="NCBI Taxonomy" id="290335"/>
    <lineage>
        <taxon>Bacteria</taxon>
        <taxon>Bacillati</taxon>
        <taxon>Bacillota</taxon>
        <taxon>Bacilli</taxon>
        <taxon>Lactobacillales</taxon>
        <taxon>Enterococcaceae</taxon>
        <taxon>Tetragenococcus</taxon>
    </lineage>
</organism>
<protein>
    <recommendedName>
        <fullName evidence="2">YbaK/aminoacyl-tRNA synthetase-associated domain-containing protein</fullName>
    </recommendedName>
</protein>
<name>A0AAN4UBX3_9ENTE</name>
<feature type="domain" description="YbaK/aminoacyl-tRNA synthetase-associated" evidence="2">
    <location>
        <begin position="40"/>
        <end position="115"/>
    </location>
</feature>